<dbReference type="EMBL" id="AFCX01000820">
    <property type="protein sequence ID" value="EHD03428.1"/>
    <property type="molecule type" value="Genomic_DNA"/>
</dbReference>
<sequence>MLITLLERAFNCNVKIPTLLNMHILCGVFVQYHLLNAAIGNALLNMIAICI</sequence>
<gene>
    <name evidence="1" type="ORF">LTSEWAN_2404</name>
</gene>
<comment type="caution">
    <text evidence="1">The sequence shown here is derived from an EMBL/GenBank/DDBJ whole genome shotgun (WGS) entry which is preliminary data.</text>
</comment>
<protein>
    <submittedName>
        <fullName evidence="1">Uncharacterized protein</fullName>
    </submittedName>
</protein>
<dbReference type="PATRIC" id="fig|913086.3.peg.1833"/>
<organism evidence="1 2">
    <name type="scientific">Salmonella enterica subsp. enterica serovar Wandsworth str. A4-580</name>
    <dbReference type="NCBI Taxonomy" id="913086"/>
    <lineage>
        <taxon>Bacteria</taxon>
        <taxon>Pseudomonadati</taxon>
        <taxon>Pseudomonadota</taxon>
        <taxon>Gammaproteobacteria</taxon>
        <taxon>Enterobacterales</taxon>
        <taxon>Enterobacteriaceae</taxon>
        <taxon>Salmonella</taxon>
    </lineage>
</organism>
<reference evidence="1 2" key="1">
    <citation type="journal article" date="2011" name="BMC Genomics">
        <title>Genome sequencing reveals diversification of virulence factor content and possible host adaptation in distinct subpopulations of Salmonella enterica.</title>
        <authorList>
            <person name="den Bakker H.C."/>
            <person name="Moreno Switt A.I."/>
            <person name="Govoni G."/>
            <person name="Cummings C.A."/>
            <person name="Ranieri M.L."/>
            <person name="Degoricija L."/>
            <person name="Hoelzer K."/>
            <person name="Rodriguez-Rivera L.D."/>
            <person name="Brown S."/>
            <person name="Bolchacova E."/>
            <person name="Furtado M.R."/>
            <person name="Wiedmann M."/>
        </authorList>
    </citation>
    <scope>NUCLEOTIDE SEQUENCE [LARGE SCALE GENOMIC DNA]</scope>
    <source>
        <strain evidence="1 2">A4-580</strain>
    </source>
</reference>
<dbReference type="Proteomes" id="UP000003536">
    <property type="component" value="Unassembled WGS sequence"/>
</dbReference>
<dbReference type="AlphaFoldDB" id="G5SB91"/>
<name>G5SB91_SALET</name>
<evidence type="ECO:0000313" key="1">
    <source>
        <dbReference type="EMBL" id="EHD03428.1"/>
    </source>
</evidence>
<evidence type="ECO:0000313" key="2">
    <source>
        <dbReference type="Proteomes" id="UP000003536"/>
    </source>
</evidence>
<proteinExistence type="predicted"/>
<accession>G5SB91</accession>